<evidence type="ECO:0000313" key="3">
    <source>
        <dbReference type="Proteomes" id="UP000004259"/>
    </source>
</evidence>
<evidence type="ECO:0000256" key="1">
    <source>
        <dbReference type="SAM" id="Phobius"/>
    </source>
</evidence>
<gene>
    <name evidence="2" type="ORF">CUS_5254</name>
</gene>
<dbReference type="EMBL" id="ADKM02000118">
    <property type="protein sequence ID" value="EGC01958.1"/>
    <property type="molecule type" value="Genomic_DNA"/>
</dbReference>
<sequence>MQYIEYQNVIIPLTHHKNGGFTELKVVGVWCSIILLFTAFSAGMLKG</sequence>
<keyword evidence="1" id="KW-0472">Membrane</keyword>
<reference evidence="2 3" key="1">
    <citation type="submission" date="2011-02" db="EMBL/GenBank/DDBJ databases">
        <authorList>
            <person name="Nelson K.E."/>
            <person name="Sutton G."/>
            <person name="Torralba M."/>
            <person name="Durkin S."/>
            <person name="Harkins D."/>
            <person name="Montgomery R."/>
            <person name="Ziemer C."/>
            <person name="Klaassens E."/>
            <person name="Ocuiv P."/>
            <person name="Morrison M."/>
        </authorList>
    </citation>
    <scope>NUCLEOTIDE SEQUENCE [LARGE SCALE GENOMIC DNA]</scope>
    <source>
        <strain evidence="2 3">8</strain>
    </source>
</reference>
<proteinExistence type="predicted"/>
<evidence type="ECO:0000313" key="2">
    <source>
        <dbReference type="EMBL" id="EGC01958.1"/>
    </source>
</evidence>
<keyword evidence="1" id="KW-0812">Transmembrane</keyword>
<name>E9SFI8_RUMAL</name>
<protein>
    <submittedName>
        <fullName evidence="2">Uncharacterized protein</fullName>
    </submittedName>
</protein>
<dbReference type="Proteomes" id="UP000004259">
    <property type="component" value="Unassembled WGS sequence"/>
</dbReference>
<accession>E9SFI8</accession>
<feature type="transmembrane region" description="Helical" evidence="1">
    <location>
        <begin position="27"/>
        <end position="45"/>
    </location>
</feature>
<dbReference type="AlphaFoldDB" id="E9SFI8"/>
<organism evidence="2 3">
    <name type="scientific">Ruminococcus albus 8</name>
    <dbReference type="NCBI Taxonomy" id="246199"/>
    <lineage>
        <taxon>Bacteria</taxon>
        <taxon>Bacillati</taxon>
        <taxon>Bacillota</taxon>
        <taxon>Clostridia</taxon>
        <taxon>Eubacteriales</taxon>
        <taxon>Oscillospiraceae</taxon>
        <taxon>Ruminococcus</taxon>
    </lineage>
</organism>
<keyword evidence="1" id="KW-1133">Transmembrane helix</keyword>
<keyword evidence="3" id="KW-1185">Reference proteome</keyword>
<comment type="caution">
    <text evidence="2">The sequence shown here is derived from an EMBL/GenBank/DDBJ whole genome shotgun (WGS) entry which is preliminary data.</text>
</comment>